<evidence type="ECO:0000256" key="11">
    <source>
        <dbReference type="SAM" id="MobiDB-lite"/>
    </source>
</evidence>
<comment type="caution">
    <text evidence="13">The sequence shown here is derived from an EMBL/GenBank/DDBJ whole genome shotgun (WGS) entry which is preliminary data.</text>
</comment>
<comment type="subcellular location">
    <subcellularLocation>
        <location evidence="2">Cytoplasmic vesicle</location>
        <location evidence="2">Clathrin-coated vesicle membrane</location>
    </subcellularLocation>
    <subcellularLocation>
        <location evidence="1">Golgi apparatus</location>
    </subcellularLocation>
</comment>
<dbReference type="VEuPathDB" id="FungiDB:AAP_05456"/>
<dbReference type="PANTHER" id="PTHR22504:SF0">
    <property type="entry name" value="REPRESSOR OF RNA POLYMERASE III TRANSCRIPTION MAF1 HOMOLOG"/>
    <property type="match status" value="1"/>
</dbReference>
<evidence type="ECO:0000256" key="1">
    <source>
        <dbReference type="ARBA" id="ARBA00004555"/>
    </source>
</evidence>
<dbReference type="Gene3D" id="3.40.1000.50">
    <property type="entry name" value="Repressor of RNA polymerase III transcription Maf1"/>
    <property type="match status" value="1"/>
</dbReference>
<evidence type="ECO:0000256" key="6">
    <source>
        <dbReference type="ARBA" id="ARBA00023034"/>
    </source>
</evidence>
<keyword evidence="5" id="KW-0653">Protein transport</keyword>
<gene>
    <name evidence="13" type="ORF">AAP_05456</name>
</gene>
<evidence type="ECO:0000313" key="13">
    <source>
        <dbReference type="EMBL" id="KZZ87752.1"/>
    </source>
</evidence>
<dbReference type="OrthoDB" id="277029at2759"/>
<reference evidence="13 14" key="1">
    <citation type="journal article" date="2016" name="Genome Biol. Evol.">
        <title>Divergent and convergent evolution of fungal pathogenicity.</title>
        <authorList>
            <person name="Shang Y."/>
            <person name="Xiao G."/>
            <person name="Zheng P."/>
            <person name="Cen K."/>
            <person name="Zhan S."/>
            <person name="Wang C."/>
        </authorList>
    </citation>
    <scope>NUCLEOTIDE SEQUENCE [LARGE SCALE GENOMIC DNA]</scope>
    <source>
        <strain evidence="13 14">ARSEF 7405</strain>
    </source>
</reference>
<dbReference type="InterPro" id="IPR044733">
    <property type="entry name" value="AP1_sigma"/>
</dbReference>
<dbReference type="InterPro" id="IPR015257">
    <property type="entry name" value="Maf1"/>
</dbReference>
<accession>A0A162IE45</accession>
<keyword evidence="14" id="KW-1185">Reference proteome</keyword>
<keyword evidence="7" id="KW-0472">Membrane</keyword>
<dbReference type="InterPro" id="IPR011012">
    <property type="entry name" value="Longin-like_dom_sf"/>
</dbReference>
<feature type="compositionally biased region" description="Polar residues" evidence="11">
    <location>
        <begin position="338"/>
        <end position="348"/>
    </location>
</feature>
<evidence type="ECO:0000256" key="9">
    <source>
        <dbReference type="ARBA" id="ARBA00074180"/>
    </source>
</evidence>
<evidence type="ECO:0000259" key="12">
    <source>
        <dbReference type="Pfam" id="PF01217"/>
    </source>
</evidence>
<dbReference type="GO" id="GO:0005634">
    <property type="term" value="C:nucleus"/>
    <property type="evidence" value="ECO:0007669"/>
    <property type="project" value="TreeGrafter"/>
</dbReference>
<dbReference type="GO" id="GO:0030121">
    <property type="term" value="C:AP-1 adaptor complex"/>
    <property type="evidence" value="ECO:0007669"/>
    <property type="project" value="InterPro"/>
</dbReference>
<dbReference type="Pfam" id="PF09174">
    <property type="entry name" value="Maf1"/>
    <property type="match status" value="1"/>
</dbReference>
<dbReference type="GO" id="GO:0015031">
    <property type="term" value="P:protein transport"/>
    <property type="evidence" value="ECO:0007669"/>
    <property type="project" value="UniProtKB-KW"/>
</dbReference>
<proteinExistence type="inferred from homology"/>
<dbReference type="GO" id="GO:0005829">
    <property type="term" value="C:cytosol"/>
    <property type="evidence" value="ECO:0007669"/>
    <property type="project" value="GOC"/>
</dbReference>
<evidence type="ECO:0000256" key="3">
    <source>
        <dbReference type="ARBA" id="ARBA00006972"/>
    </source>
</evidence>
<dbReference type="GO" id="GO:0035615">
    <property type="term" value="F:clathrin adaptor activity"/>
    <property type="evidence" value="ECO:0007669"/>
    <property type="project" value="InterPro"/>
</dbReference>
<dbReference type="Pfam" id="PF01217">
    <property type="entry name" value="Clat_adaptor_s"/>
    <property type="match status" value="1"/>
</dbReference>
<feature type="region of interest" description="Disordered" evidence="11">
    <location>
        <begin position="322"/>
        <end position="351"/>
    </location>
</feature>
<keyword evidence="4" id="KW-0813">Transport</keyword>
<feature type="compositionally biased region" description="Low complexity" evidence="11">
    <location>
        <begin position="594"/>
        <end position="606"/>
    </location>
</feature>
<dbReference type="AlphaFoldDB" id="A0A162IE45"/>
<dbReference type="GO" id="GO:0016482">
    <property type="term" value="P:cytosolic transport"/>
    <property type="evidence" value="ECO:0007669"/>
    <property type="project" value="UniProtKB-ARBA"/>
</dbReference>
<evidence type="ECO:0000256" key="2">
    <source>
        <dbReference type="ARBA" id="ARBA00004640"/>
    </source>
</evidence>
<feature type="domain" description="AP complex mu/sigma subunit" evidence="12">
    <location>
        <begin position="3"/>
        <end position="142"/>
    </location>
</feature>
<evidence type="ECO:0000256" key="7">
    <source>
        <dbReference type="ARBA" id="ARBA00023136"/>
    </source>
</evidence>
<dbReference type="CDD" id="cd14831">
    <property type="entry name" value="AP1_sigma"/>
    <property type="match status" value="1"/>
</dbReference>
<dbReference type="SUPFAM" id="SSF64356">
    <property type="entry name" value="SNARE-like"/>
    <property type="match status" value="1"/>
</dbReference>
<evidence type="ECO:0000256" key="10">
    <source>
        <dbReference type="ARBA" id="ARBA00081706"/>
    </source>
</evidence>
<feature type="compositionally biased region" description="Acidic residues" evidence="11">
    <location>
        <begin position="541"/>
        <end position="559"/>
    </location>
</feature>
<dbReference type="PANTHER" id="PTHR22504">
    <property type="entry name" value="REPRESSOR OF RNA POLYMERASE III TRANSCRIPTION MAF1"/>
    <property type="match status" value="1"/>
</dbReference>
<dbReference type="Gene3D" id="3.30.450.60">
    <property type="match status" value="1"/>
</dbReference>
<dbReference type="FunFam" id="3.30.450.60:FF:000007">
    <property type="entry name" value="AP complex subunit sigma"/>
    <property type="match status" value="1"/>
</dbReference>
<feature type="region of interest" description="Disordered" evidence="11">
    <location>
        <begin position="371"/>
        <end position="390"/>
    </location>
</feature>
<evidence type="ECO:0000256" key="4">
    <source>
        <dbReference type="ARBA" id="ARBA00022448"/>
    </source>
</evidence>
<evidence type="ECO:0000256" key="8">
    <source>
        <dbReference type="ARBA" id="ARBA00023329"/>
    </source>
</evidence>
<feature type="region of interest" description="Disordered" evidence="11">
    <location>
        <begin position="540"/>
        <end position="652"/>
    </location>
</feature>
<sequence>MAINYLVLLSRQGKVRLAKWFTTLSPKEKAKIIKDVSQLVLSRRTRMCNFLEYKDTKVVYRRYASLFFIAGCDSTDNELITLEIVHRFVEQMDKYYGNVCELDIIFNFQKAYFILDELLLAGEMQESSRKNVLRCISQQDSLEDMEDEEDLVTKIIVVIRQSLFLPLPSFDEITSALNFDTQDCHIVGGCDLYTTKAAGPDKKLYKTIEHGLESQYESLLRLSASLSPPHATTAAESLNLARSSPFGPLSEHSSRRTYAYLIATLNASHPDYDFSHLLRPSDFKREKSLKRVINTIDSTLFNLRPNMARDVGSPAPYVMSSSLGGNRGHQHAGAGTGTRLSPSGNGASPLQMAASVPPTSNVMMNSSPTAAATTTTTTTTTTTATTTTAATTSSWGPRMWKLIDEQMTLNECAIYSYNPEVDPYEGDEGEEDGAMWSLKYFFFNKTRKRVCYLYLKGISVLSGSYREHRLAQGIPIGGGNSGYTVATDMSRQGYGFFSDSGFDMSSDVEEKEKDNEDSVKKRARYWLGEYAAIKMRRNIDSDDDSDFNDDEDDDDEIVGDDGKGSRAVRQPNIVDGDVEMVLDDDEENENRAEQQQQRQGPRTRQMTRQREFRRGGGGNGGNDGHQRRRSRSPRGSKSSGGVSEQMAGMMEV</sequence>
<evidence type="ECO:0000313" key="14">
    <source>
        <dbReference type="Proteomes" id="UP000242877"/>
    </source>
</evidence>
<dbReference type="EMBL" id="AZGZ01000031">
    <property type="protein sequence ID" value="KZZ87752.1"/>
    <property type="molecule type" value="Genomic_DNA"/>
</dbReference>
<keyword evidence="6" id="KW-0333">Golgi apparatus</keyword>
<dbReference type="GO" id="GO:0000994">
    <property type="term" value="F:RNA polymerase III core binding"/>
    <property type="evidence" value="ECO:0007669"/>
    <property type="project" value="TreeGrafter"/>
</dbReference>
<protein>
    <recommendedName>
        <fullName evidence="9">AP-1 complex subunit sigma-1</fullName>
    </recommendedName>
    <alternativeName>
        <fullName evidence="10">Sigma1-adaptin</fullName>
    </alternativeName>
</protein>
<dbReference type="FunFam" id="3.40.1000.50:FF:000004">
    <property type="entry name" value="Repressor of RNA polymerase III transcription MAF1"/>
    <property type="match status" value="1"/>
</dbReference>
<feature type="compositionally biased region" description="Acidic residues" evidence="11">
    <location>
        <begin position="576"/>
        <end position="588"/>
    </location>
</feature>
<organism evidence="13 14">
    <name type="scientific">Ascosphaera apis ARSEF 7405</name>
    <dbReference type="NCBI Taxonomy" id="392613"/>
    <lineage>
        <taxon>Eukaryota</taxon>
        <taxon>Fungi</taxon>
        <taxon>Dikarya</taxon>
        <taxon>Ascomycota</taxon>
        <taxon>Pezizomycotina</taxon>
        <taxon>Eurotiomycetes</taxon>
        <taxon>Eurotiomycetidae</taxon>
        <taxon>Onygenales</taxon>
        <taxon>Ascosphaeraceae</taxon>
        <taxon>Ascosphaera</taxon>
    </lineage>
</organism>
<dbReference type="InterPro" id="IPR022775">
    <property type="entry name" value="AP_mu_sigma_su"/>
</dbReference>
<keyword evidence="8" id="KW-0968">Cytoplasmic vesicle</keyword>
<dbReference type="Proteomes" id="UP000242877">
    <property type="component" value="Unassembled WGS sequence"/>
</dbReference>
<dbReference type="GO" id="GO:0016480">
    <property type="term" value="P:negative regulation of transcription by RNA polymerase III"/>
    <property type="evidence" value="ECO:0007669"/>
    <property type="project" value="InterPro"/>
</dbReference>
<name>A0A162IE45_9EURO</name>
<dbReference type="InterPro" id="IPR038564">
    <property type="entry name" value="Maf1_sf"/>
</dbReference>
<comment type="similarity">
    <text evidence="3">Belongs to the adaptor complexes small subunit family.</text>
</comment>
<evidence type="ECO:0000256" key="5">
    <source>
        <dbReference type="ARBA" id="ARBA00022927"/>
    </source>
</evidence>